<evidence type="ECO:0000256" key="3">
    <source>
        <dbReference type="ARBA" id="ARBA00022741"/>
    </source>
</evidence>
<dbReference type="PANTHER" id="PTHR42788">
    <property type="entry name" value="TAURINE IMPORT ATP-BINDING PROTEIN-RELATED"/>
    <property type="match status" value="1"/>
</dbReference>
<evidence type="ECO:0000313" key="8">
    <source>
        <dbReference type="Proteomes" id="UP001144397"/>
    </source>
</evidence>
<reference evidence="6" key="1">
    <citation type="submission" date="2022-12" db="EMBL/GenBank/DDBJ databases">
        <title>Reference genome sequencing for broad-spectrum identification of bacterial and archaeal isolates by mass spectrometry.</title>
        <authorList>
            <person name="Sekiguchi Y."/>
            <person name="Tourlousse D.M."/>
        </authorList>
    </citation>
    <scope>NUCLEOTIDE SEQUENCE</scope>
    <source>
        <strain evidence="6">301</strain>
    </source>
</reference>
<dbReference type="GO" id="GO:0005524">
    <property type="term" value="F:ATP binding"/>
    <property type="evidence" value="ECO:0007669"/>
    <property type="project" value="UniProtKB-KW"/>
</dbReference>
<dbReference type="InterPro" id="IPR017871">
    <property type="entry name" value="ABC_transporter-like_CS"/>
</dbReference>
<evidence type="ECO:0000313" key="9">
    <source>
        <dbReference type="Proteomes" id="UP001245370"/>
    </source>
</evidence>
<dbReference type="PROSITE" id="PS50893">
    <property type="entry name" value="ABC_TRANSPORTER_2"/>
    <property type="match status" value="1"/>
</dbReference>
<proteinExistence type="inferred from homology"/>
<dbReference type="RefSeq" id="WP_281807805.1">
    <property type="nucleotide sequence ID" value="NZ_BSDO01000003.1"/>
</dbReference>
<keyword evidence="2" id="KW-0813">Transport</keyword>
<dbReference type="SUPFAM" id="SSF52540">
    <property type="entry name" value="P-loop containing nucleoside triphosphate hydrolases"/>
    <property type="match status" value="1"/>
</dbReference>
<dbReference type="Proteomes" id="UP001245370">
    <property type="component" value="Unassembled WGS sequence"/>
</dbReference>
<dbReference type="EMBL" id="BSDO01000003">
    <property type="protein sequence ID" value="GLI22906.1"/>
    <property type="molecule type" value="Genomic_DNA"/>
</dbReference>
<dbReference type="SMART" id="SM00382">
    <property type="entry name" value="AAA"/>
    <property type="match status" value="1"/>
</dbReference>
<dbReference type="PROSITE" id="PS00211">
    <property type="entry name" value="ABC_TRANSPORTER_1"/>
    <property type="match status" value="1"/>
</dbReference>
<name>A0A9W6FK35_XANFL</name>
<dbReference type="GO" id="GO:0016887">
    <property type="term" value="F:ATP hydrolysis activity"/>
    <property type="evidence" value="ECO:0007669"/>
    <property type="project" value="InterPro"/>
</dbReference>
<keyword evidence="3" id="KW-0547">Nucleotide-binding</keyword>
<dbReference type="InterPro" id="IPR050166">
    <property type="entry name" value="ABC_transporter_ATP-bind"/>
</dbReference>
<evidence type="ECO:0000259" key="5">
    <source>
        <dbReference type="PROSITE" id="PS50893"/>
    </source>
</evidence>
<evidence type="ECO:0000256" key="1">
    <source>
        <dbReference type="ARBA" id="ARBA00005417"/>
    </source>
</evidence>
<dbReference type="Pfam" id="PF00005">
    <property type="entry name" value="ABC_tran"/>
    <property type="match status" value="1"/>
</dbReference>
<reference evidence="7 9" key="2">
    <citation type="submission" date="2023-07" db="EMBL/GenBank/DDBJ databases">
        <title>Genomic Encyclopedia of Type Strains, Phase IV (KMG-IV): sequencing the most valuable type-strain genomes for metagenomic binning, comparative biology and taxonomic classification.</title>
        <authorList>
            <person name="Goeker M."/>
        </authorList>
    </citation>
    <scope>NUCLEOTIDE SEQUENCE [LARGE SCALE GENOMIC DNA]</scope>
    <source>
        <strain evidence="7 9">DSM 338</strain>
    </source>
</reference>
<keyword evidence="4 7" id="KW-0067">ATP-binding</keyword>
<dbReference type="EMBL" id="JAVDPY010000004">
    <property type="protein sequence ID" value="MDR6334186.1"/>
    <property type="molecule type" value="Genomic_DNA"/>
</dbReference>
<dbReference type="AlphaFoldDB" id="A0A9W6FK35"/>
<feature type="domain" description="ABC transporter" evidence="5">
    <location>
        <begin position="8"/>
        <end position="237"/>
    </location>
</feature>
<dbReference type="InterPro" id="IPR003439">
    <property type="entry name" value="ABC_transporter-like_ATP-bd"/>
</dbReference>
<sequence>MGTIDPVIEIRNIHKSFGGFVAVDDFSLRVEPGEIVALLGRTGAGKSTVLNLVMGTIGPDQGSIRVAGFDPYAQFRELKGRIAVSFQTDRLLPWRTAVENAELGLLILGVPKAEARTRALAWLERVNLKGAQDKYVHELSGGMRQRVSLARALAVDPAIVFLDESFSQLDHATAGKLRRDFHCIAKEFGKTCLFVTHRIEDAIEIADRAIVLNPGARIVLTEEITPDLRADPALVRACHARIAEAMGGEGEADDEESLAPVTAG</sequence>
<organism evidence="6 8">
    <name type="scientific">Xanthobacter flavus</name>
    <dbReference type="NCBI Taxonomy" id="281"/>
    <lineage>
        <taxon>Bacteria</taxon>
        <taxon>Pseudomonadati</taxon>
        <taxon>Pseudomonadota</taxon>
        <taxon>Alphaproteobacteria</taxon>
        <taxon>Hyphomicrobiales</taxon>
        <taxon>Xanthobacteraceae</taxon>
        <taxon>Xanthobacter</taxon>
    </lineage>
</organism>
<dbReference type="GeneID" id="95763362"/>
<evidence type="ECO:0000256" key="2">
    <source>
        <dbReference type="ARBA" id="ARBA00022448"/>
    </source>
</evidence>
<dbReference type="PANTHER" id="PTHR42788:SF13">
    <property type="entry name" value="ALIPHATIC SULFONATES IMPORT ATP-BINDING PROTEIN SSUB"/>
    <property type="match status" value="1"/>
</dbReference>
<gene>
    <name evidence="7" type="ORF">GGQ86_002662</name>
    <name evidence="6" type="ORF">XFLAVUS301_25800</name>
</gene>
<comment type="similarity">
    <text evidence="1">Belongs to the ABC transporter superfamily.</text>
</comment>
<accession>A0A9W6FK35</accession>
<keyword evidence="9" id="KW-1185">Reference proteome</keyword>
<comment type="caution">
    <text evidence="6">The sequence shown here is derived from an EMBL/GenBank/DDBJ whole genome shotgun (WGS) entry which is preliminary data.</text>
</comment>
<dbReference type="InterPro" id="IPR003593">
    <property type="entry name" value="AAA+_ATPase"/>
</dbReference>
<dbReference type="Proteomes" id="UP001144397">
    <property type="component" value="Unassembled WGS sequence"/>
</dbReference>
<protein>
    <submittedName>
        <fullName evidence="6">ABC transporter permease</fullName>
    </submittedName>
    <submittedName>
        <fullName evidence="7">NitT/TauT family transport system ATP-binding protein</fullName>
    </submittedName>
</protein>
<evidence type="ECO:0000313" key="7">
    <source>
        <dbReference type="EMBL" id="MDR6334186.1"/>
    </source>
</evidence>
<evidence type="ECO:0000256" key="4">
    <source>
        <dbReference type="ARBA" id="ARBA00022840"/>
    </source>
</evidence>
<evidence type="ECO:0000313" key="6">
    <source>
        <dbReference type="EMBL" id="GLI22906.1"/>
    </source>
</evidence>
<dbReference type="Gene3D" id="3.40.50.300">
    <property type="entry name" value="P-loop containing nucleotide triphosphate hydrolases"/>
    <property type="match status" value="1"/>
</dbReference>
<dbReference type="InterPro" id="IPR027417">
    <property type="entry name" value="P-loop_NTPase"/>
</dbReference>